<dbReference type="EMBL" id="SHNP01000003">
    <property type="protein sequence ID" value="MCX2974044.1"/>
    <property type="molecule type" value="Genomic_DNA"/>
</dbReference>
<dbReference type="RefSeq" id="WP_279252859.1">
    <property type="nucleotide sequence ID" value="NZ_SHNP01000003.1"/>
</dbReference>
<dbReference type="Gene3D" id="3.40.50.150">
    <property type="entry name" value="Vaccinia Virus protein VP39"/>
    <property type="match status" value="1"/>
</dbReference>
<dbReference type="SUPFAM" id="SSF53335">
    <property type="entry name" value="S-adenosyl-L-methionine-dependent methyltransferases"/>
    <property type="match status" value="1"/>
</dbReference>
<gene>
    <name evidence="2" type="ORF">EYC87_10670</name>
</gene>
<keyword evidence="1" id="KW-0732">Signal</keyword>
<keyword evidence="2" id="KW-0489">Methyltransferase</keyword>
<evidence type="ECO:0000256" key="1">
    <source>
        <dbReference type="SAM" id="SignalP"/>
    </source>
</evidence>
<keyword evidence="2" id="KW-0808">Transferase</keyword>
<feature type="chain" id="PRO_5047451514" evidence="1">
    <location>
        <begin position="25"/>
        <end position="285"/>
    </location>
</feature>
<reference evidence="2" key="1">
    <citation type="submission" date="2019-02" db="EMBL/GenBank/DDBJ databases">
        <authorList>
            <person name="Li S.-H."/>
        </authorList>
    </citation>
    <scope>NUCLEOTIDE SEQUENCE</scope>
    <source>
        <strain evidence="2">IMCC8485</strain>
    </source>
</reference>
<evidence type="ECO:0000313" key="2">
    <source>
        <dbReference type="EMBL" id="MCX2974044.1"/>
    </source>
</evidence>
<dbReference type="GO" id="GO:0008168">
    <property type="term" value="F:methyltransferase activity"/>
    <property type="evidence" value="ECO:0007669"/>
    <property type="project" value="UniProtKB-KW"/>
</dbReference>
<proteinExistence type="predicted"/>
<comment type="caution">
    <text evidence="2">The sequence shown here is derived from an EMBL/GenBank/DDBJ whole genome shotgun (WGS) entry which is preliminary data.</text>
</comment>
<feature type="signal peptide" evidence="1">
    <location>
        <begin position="1"/>
        <end position="24"/>
    </location>
</feature>
<accession>A0ABT3SW00</accession>
<name>A0ABT3SW00_9GAMM</name>
<dbReference type="InterPro" id="IPR016980">
    <property type="entry name" value="S-AdoMet-dep_MeTrfase_Alr7345"/>
</dbReference>
<keyword evidence="3" id="KW-1185">Reference proteome</keyword>
<dbReference type="InterPro" id="IPR029063">
    <property type="entry name" value="SAM-dependent_MTases_sf"/>
</dbReference>
<sequence length="285" mass="30519">MRRLIPTLAIAGLAIVGTLNPALADPNPALVQAVEARSEKDRARDTARHPIETLTFFQVEPGMTVAEGLPGGGWYSNILANYLGGDATLYGLNYSKRLWSLFPDRTDDWRKARAAATGKFPGLVAGFTDNDIKAAGYTFNTLPPNAVGSVDRVLMIRALHNLNRFEASAGSLSQALANIRGMLKNDGLVGVVQHRLPESAAEEGADGSRGYLKQSTVLAAFEAAGFKLVAESEINANPKDKPAANDIVWRLPPSLSGSKDDAQKRAAMQAIGESDRMTLLFSKAK</sequence>
<evidence type="ECO:0000313" key="3">
    <source>
        <dbReference type="Proteomes" id="UP001143307"/>
    </source>
</evidence>
<dbReference type="Proteomes" id="UP001143307">
    <property type="component" value="Unassembled WGS sequence"/>
</dbReference>
<dbReference type="GO" id="GO:0032259">
    <property type="term" value="P:methylation"/>
    <property type="evidence" value="ECO:0007669"/>
    <property type="project" value="UniProtKB-KW"/>
</dbReference>
<organism evidence="2 3">
    <name type="scientific">Candidatus Seongchinamella marina</name>
    <dbReference type="NCBI Taxonomy" id="2518990"/>
    <lineage>
        <taxon>Bacteria</taxon>
        <taxon>Pseudomonadati</taxon>
        <taxon>Pseudomonadota</taxon>
        <taxon>Gammaproteobacteria</taxon>
        <taxon>Cellvibrionales</taxon>
        <taxon>Halieaceae</taxon>
        <taxon>Seongchinamella</taxon>
    </lineage>
</organism>
<protein>
    <submittedName>
        <fullName evidence="2">Methyltransferase</fullName>
    </submittedName>
</protein>
<dbReference type="PIRSF" id="PIRSF031679">
    <property type="entry name" value="Mtase_Alr7345_prd"/>
    <property type="match status" value="1"/>
</dbReference>